<name>A0ACB7X0N1_9ERIC</name>
<dbReference type="EMBL" id="CM037152">
    <property type="protein sequence ID" value="KAH7834293.1"/>
    <property type="molecule type" value="Genomic_DNA"/>
</dbReference>
<sequence length="658" mass="74938">MWKASSGAGDSFPLGFRLEHMKVHKPSQAWDYKNTHGFFEDYLGFGFDPRTNDHKVVRVVSLCGTKTSKVVEVPLVEVYSLDTGMWKASSGAGDSFPLGFRLEHMKDSILLEGGKPGSWDRELSSYDPWNKEIKKLGINGVTGHFHVYTYEENLILLDKTDTPVSGRGGRRKRKDMQPIFSSRSEDSRLEHYKVVIDTEKTEDNTFSECREIPFPLQSRGLLYPYLGYVKGLFCLLDDQEKFFLWNPSIRRSISLPTLGITEKTNGHIFGFGFDSRSNDYKVVRVSYRFEEVPLVHVCSLNAGSWKVSSRAGNSFPLGIRLLYTRCPPACLDGAIHFAALHRGHQSARLICSFDLSDDVFKTISLLIDLANARTEIRTVVFRGLLSLLYNEYFDVAYQSCSIWIMKEYGMVNSWYKYAKVDLAGGIEMVIGIRNNGHILLLEANTRQRWELSSYDPQNKEIEKLGINFTIGDHVDTYEENLILLDKTERGRTAQHRGDQSARLIYSLDLGDDVFKTISLTNNLANVRTIIKTVVFRGLLSLLCDEYFDGANNSCSIWIMKEYGVVDSWYKYVKVDLLGGIRRVIGIRNNGHILLLEGNPPLPWEISSYDPQNKEIKKLGINGTMYCFHVDIYEENLILLNKTDIPVSRSGGSRKRMVR</sequence>
<dbReference type="Proteomes" id="UP000828048">
    <property type="component" value="Chromosome 2"/>
</dbReference>
<protein>
    <submittedName>
        <fullName evidence="1">Uncharacterized protein</fullName>
    </submittedName>
</protein>
<evidence type="ECO:0000313" key="1">
    <source>
        <dbReference type="EMBL" id="KAH7834293.1"/>
    </source>
</evidence>
<keyword evidence="2" id="KW-1185">Reference proteome</keyword>
<evidence type="ECO:0000313" key="2">
    <source>
        <dbReference type="Proteomes" id="UP000828048"/>
    </source>
</evidence>
<reference evidence="1 2" key="1">
    <citation type="journal article" date="2021" name="Hortic Res">
        <title>High-quality reference genome and annotation aids understanding of berry development for evergreen blueberry (Vaccinium darrowii).</title>
        <authorList>
            <person name="Yu J."/>
            <person name="Hulse-Kemp A.M."/>
            <person name="Babiker E."/>
            <person name="Staton M."/>
        </authorList>
    </citation>
    <scope>NUCLEOTIDE SEQUENCE [LARGE SCALE GENOMIC DNA]</scope>
    <source>
        <strain evidence="2">cv. NJ 8807/NJ 8810</strain>
        <tissue evidence="1">Young leaf</tissue>
    </source>
</reference>
<proteinExistence type="predicted"/>
<accession>A0ACB7X0N1</accession>
<organism evidence="1 2">
    <name type="scientific">Vaccinium darrowii</name>
    <dbReference type="NCBI Taxonomy" id="229202"/>
    <lineage>
        <taxon>Eukaryota</taxon>
        <taxon>Viridiplantae</taxon>
        <taxon>Streptophyta</taxon>
        <taxon>Embryophyta</taxon>
        <taxon>Tracheophyta</taxon>
        <taxon>Spermatophyta</taxon>
        <taxon>Magnoliopsida</taxon>
        <taxon>eudicotyledons</taxon>
        <taxon>Gunneridae</taxon>
        <taxon>Pentapetalae</taxon>
        <taxon>asterids</taxon>
        <taxon>Ericales</taxon>
        <taxon>Ericaceae</taxon>
        <taxon>Vaccinioideae</taxon>
        <taxon>Vaccinieae</taxon>
        <taxon>Vaccinium</taxon>
    </lineage>
</organism>
<gene>
    <name evidence="1" type="ORF">Vadar_014618</name>
</gene>
<comment type="caution">
    <text evidence="1">The sequence shown here is derived from an EMBL/GenBank/DDBJ whole genome shotgun (WGS) entry which is preliminary data.</text>
</comment>